<evidence type="ECO:0000256" key="4">
    <source>
        <dbReference type="ARBA" id="ARBA00022723"/>
    </source>
</evidence>
<dbReference type="Gene3D" id="2.40.30.10">
    <property type="entry name" value="Translation factors"/>
    <property type="match status" value="1"/>
</dbReference>
<feature type="domain" description="FAD-binding FR-type" evidence="9">
    <location>
        <begin position="4"/>
        <end position="114"/>
    </location>
</feature>
<comment type="cofactor">
    <cofactor evidence="1">
        <name>FAD</name>
        <dbReference type="ChEBI" id="CHEBI:57692"/>
    </cofactor>
</comment>
<evidence type="ECO:0000256" key="1">
    <source>
        <dbReference type="ARBA" id="ARBA00001974"/>
    </source>
</evidence>
<dbReference type="Pfam" id="PF00970">
    <property type="entry name" value="FAD_binding_6"/>
    <property type="match status" value="1"/>
</dbReference>
<keyword evidence="6" id="KW-0560">Oxidoreductase</keyword>
<reference evidence="11" key="1">
    <citation type="journal article" date="2019" name="Int. J. Syst. Evol. Microbiol.">
        <title>The Global Catalogue of Microorganisms (GCM) 10K type strain sequencing project: providing services to taxonomists for standard genome sequencing and annotation.</title>
        <authorList>
            <consortium name="The Broad Institute Genomics Platform"/>
            <consortium name="The Broad Institute Genome Sequencing Center for Infectious Disease"/>
            <person name="Wu L."/>
            <person name="Ma J."/>
        </authorList>
    </citation>
    <scope>NUCLEOTIDE SEQUENCE [LARGE SCALE GENOMIC DNA]</scope>
    <source>
        <strain evidence="11">JCM 14924</strain>
    </source>
</reference>
<dbReference type="PROSITE" id="PS51384">
    <property type="entry name" value="FAD_FR"/>
    <property type="match status" value="1"/>
</dbReference>
<evidence type="ECO:0000313" key="10">
    <source>
        <dbReference type="EMBL" id="GAA2191502.1"/>
    </source>
</evidence>
<dbReference type="InterPro" id="IPR050415">
    <property type="entry name" value="MRET"/>
</dbReference>
<organism evidence="10 11">
    <name type="scientific">Streptomyces bangladeshensis</name>
    <dbReference type="NCBI Taxonomy" id="295352"/>
    <lineage>
        <taxon>Bacteria</taxon>
        <taxon>Bacillati</taxon>
        <taxon>Actinomycetota</taxon>
        <taxon>Actinomycetes</taxon>
        <taxon>Kitasatosporales</taxon>
        <taxon>Streptomycetaceae</taxon>
        <taxon>Streptomyces</taxon>
    </lineage>
</organism>
<name>A0ABP5N2D2_9ACTN</name>
<accession>A0ABP5N2D2</accession>
<dbReference type="InterPro" id="IPR017938">
    <property type="entry name" value="Riboflavin_synthase-like_b-brl"/>
</dbReference>
<dbReference type="PANTHER" id="PTHR47354:SF8">
    <property type="entry name" value="1,2-PHENYLACETYL-COA EPOXIDASE, SUBUNIT E"/>
    <property type="match status" value="1"/>
</dbReference>
<comment type="caution">
    <text evidence="10">The sequence shown here is derived from an EMBL/GenBank/DDBJ whole genome shotgun (WGS) entry which is preliminary data.</text>
</comment>
<keyword evidence="3" id="KW-0001">2Fe-2S</keyword>
<dbReference type="InterPro" id="IPR017927">
    <property type="entry name" value="FAD-bd_FR_type"/>
</dbReference>
<dbReference type="RefSeq" id="WP_059250213.1">
    <property type="nucleotide sequence ID" value="NZ_BAAAOQ010000002.1"/>
</dbReference>
<dbReference type="EMBL" id="BAAAOQ010000002">
    <property type="protein sequence ID" value="GAA2191502.1"/>
    <property type="molecule type" value="Genomic_DNA"/>
</dbReference>
<dbReference type="SUPFAM" id="SSF63380">
    <property type="entry name" value="Riboflavin synthase domain-like"/>
    <property type="match status" value="1"/>
</dbReference>
<evidence type="ECO:0000313" key="11">
    <source>
        <dbReference type="Proteomes" id="UP001501391"/>
    </source>
</evidence>
<evidence type="ECO:0000256" key="8">
    <source>
        <dbReference type="ARBA" id="ARBA00023014"/>
    </source>
</evidence>
<keyword evidence="2" id="KW-0285">Flavoprotein</keyword>
<evidence type="ECO:0000256" key="3">
    <source>
        <dbReference type="ARBA" id="ARBA00022714"/>
    </source>
</evidence>
<dbReference type="InterPro" id="IPR039261">
    <property type="entry name" value="FNR_nucleotide-bd"/>
</dbReference>
<dbReference type="Proteomes" id="UP001501391">
    <property type="component" value="Unassembled WGS sequence"/>
</dbReference>
<dbReference type="InterPro" id="IPR001433">
    <property type="entry name" value="OxRdtase_FAD/NAD-bd"/>
</dbReference>
<keyword evidence="5" id="KW-0274">FAD</keyword>
<dbReference type="PANTHER" id="PTHR47354">
    <property type="entry name" value="NADH OXIDOREDUCTASE HCR"/>
    <property type="match status" value="1"/>
</dbReference>
<keyword evidence="4" id="KW-0479">Metal-binding</keyword>
<evidence type="ECO:0000256" key="2">
    <source>
        <dbReference type="ARBA" id="ARBA00022630"/>
    </source>
</evidence>
<dbReference type="PRINTS" id="PR00409">
    <property type="entry name" value="PHDIOXRDTASE"/>
</dbReference>
<proteinExistence type="predicted"/>
<evidence type="ECO:0000256" key="6">
    <source>
        <dbReference type="ARBA" id="ARBA00023002"/>
    </source>
</evidence>
<keyword evidence="11" id="KW-1185">Reference proteome</keyword>
<dbReference type="InterPro" id="IPR008333">
    <property type="entry name" value="Cbr1-like_FAD-bd_dom"/>
</dbReference>
<evidence type="ECO:0000259" key="9">
    <source>
        <dbReference type="PROSITE" id="PS51384"/>
    </source>
</evidence>
<keyword evidence="8" id="KW-0411">Iron-sulfur</keyword>
<evidence type="ECO:0000256" key="7">
    <source>
        <dbReference type="ARBA" id="ARBA00023004"/>
    </source>
</evidence>
<gene>
    <name evidence="10" type="ORF">GCM10009787_05090</name>
</gene>
<protein>
    <recommendedName>
        <fullName evidence="9">FAD-binding FR-type domain-containing protein</fullName>
    </recommendedName>
</protein>
<evidence type="ECO:0000256" key="5">
    <source>
        <dbReference type="ARBA" id="ARBA00022827"/>
    </source>
</evidence>
<dbReference type="SUPFAM" id="SSF52343">
    <property type="entry name" value="Ferredoxin reductase-like, C-terminal NADP-linked domain"/>
    <property type="match status" value="1"/>
</dbReference>
<dbReference type="Gene3D" id="3.40.50.80">
    <property type="entry name" value="Nucleotide-binding domain of ferredoxin-NADP reductase (FNR) module"/>
    <property type="match status" value="1"/>
</dbReference>
<dbReference type="Pfam" id="PF00175">
    <property type="entry name" value="NAD_binding_1"/>
    <property type="match status" value="1"/>
</dbReference>
<keyword evidence="7" id="KW-0408">Iron</keyword>
<sequence>MSRPAGVPLIHVSIDRIVEEGKDVKTFVLEPAPGSADKRLAYRAGQFLTLRLPVGADRPVMRSYSISTCPVSDPRLAVTVRDTPGGAGSNWLYEKAVPGMTLEALPPTGQFTLDESDSGILLFAAGLGITPLYSLCKYALATSGRTVRLHYSGRDRATTPFVGALEDLERAHRGRMRLDLRLTGAEGRLDAETVRDVAASMHAPTAYVCGPPGYQAMVVDALLAAGRPPSSIRTESSGRPPRTR</sequence>